<dbReference type="InterPro" id="IPR043133">
    <property type="entry name" value="GTP-CH-I_C/QueF"/>
</dbReference>
<dbReference type="NCBIfam" id="TIGR00525">
    <property type="entry name" value="folB"/>
    <property type="match status" value="1"/>
</dbReference>
<name>A0A2H9T648_9ZZZZ</name>
<dbReference type="SMART" id="SM00905">
    <property type="entry name" value="FolB"/>
    <property type="match status" value="1"/>
</dbReference>
<dbReference type="SUPFAM" id="SSF55620">
    <property type="entry name" value="Tetrahydrobiopterin biosynthesis enzymes-like"/>
    <property type="match status" value="1"/>
</dbReference>
<evidence type="ECO:0000256" key="4">
    <source>
        <dbReference type="ARBA" id="ARBA00013043"/>
    </source>
</evidence>
<feature type="domain" description="Dihydroneopterin aldolase/epimerase" evidence="8">
    <location>
        <begin position="6"/>
        <end position="113"/>
    </location>
</feature>
<comment type="pathway">
    <text evidence="2">Cofactor biosynthesis; tetrahydrofolate biosynthesis; 2-amino-4-hydroxy-6-hydroxymethyl-7,8-dihydropteridine diphosphate from 7,8-dihydroneopterin triphosphate: step 3/4.</text>
</comment>
<dbReference type="NCBIfam" id="TIGR00526">
    <property type="entry name" value="folB_dom"/>
    <property type="match status" value="1"/>
</dbReference>
<dbReference type="EC" id="4.1.2.25" evidence="4"/>
<evidence type="ECO:0000256" key="2">
    <source>
        <dbReference type="ARBA" id="ARBA00005013"/>
    </source>
</evidence>
<dbReference type="EMBL" id="NSIT01000139">
    <property type="protein sequence ID" value="PJE78697.1"/>
    <property type="molecule type" value="Genomic_DNA"/>
</dbReference>
<comment type="catalytic activity">
    <reaction evidence="1">
        <text>7,8-dihydroneopterin = 6-hydroxymethyl-7,8-dihydropterin + glycolaldehyde</text>
        <dbReference type="Rhea" id="RHEA:10540"/>
        <dbReference type="ChEBI" id="CHEBI:17001"/>
        <dbReference type="ChEBI" id="CHEBI:17071"/>
        <dbReference type="ChEBI" id="CHEBI:44841"/>
        <dbReference type="EC" id="4.1.2.25"/>
    </reaction>
</comment>
<protein>
    <recommendedName>
        <fullName evidence="4">dihydroneopterin aldolase</fullName>
        <ecNumber evidence="4">4.1.2.25</ecNumber>
    </recommendedName>
    <alternativeName>
        <fullName evidence="7">7,8-dihydroneopterin aldolase</fullName>
    </alternativeName>
</protein>
<dbReference type="Pfam" id="PF02152">
    <property type="entry name" value="FolB"/>
    <property type="match status" value="1"/>
</dbReference>
<organism evidence="9">
    <name type="scientific">invertebrate metagenome</name>
    <dbReference type="NCBI Taxonomy" id="1711999"/>
    <lineage>
        <taxon>unclassified sequences</taxon>
        <taxon>metagenomes</taxon>
        <taxon>organismal metagenomes</taxon>
    </lineage>
</organism>
<dbReference type="PANTHER" id="PTHR42844:SF1">
    <property type="entry name" value="DIHYDRONEOPTERIN ALDOLASE 1-RELATED"/>
    <property type="match status" value="1"/>
</dbReference>
<evidence type="ECO:0000256" key="7">
    <source>
        <dbReference type="ARBA" id="ARBA00032903"/>
    </source>
</evidence>
<keyword evidence="5" id="KW-0289">Folate biosynthesis</keyword>
<sequence length="120" mass="13583">MHSDKVCIDNLAVQTVIGVYEYEKTKKQPLLIDLELTTNFSSAFVSDQLQDALDYDAISQHIRKFCEVSHFQLIEALAGAVIQQVFSISDASHIAVRIRKPEALNKASASIWCERNREQM</sequence>
<dbReference type="GO" id="GO:0004150">
    <property type="term" value="F:dihydroneopterin aldolase activity"/>
    <property type="evidence" value="ECO:0007669"/>
    <property type="project" value="UniProtKB-EC"/>
</dbReference>
<dbReference type="Gene3D" id="3.30.1130.10">
    <property type="match status" value="1"/>
</dbReference>
<evidence type="ECO:0000259" key="8">
    <source>
        <dbReference type="SMART" id="SM00905"/>
    </source>
</evidence>
<reference evidence="9" key="1">
    <citation type="journal article" date="2017" name="Appl. Environ. Microbiol.">
        <title>Molecular characterization of an Endozoicomonas-like organism causing infection in king scallop Pecten maximus L.</title>
        <authorList>
            <person name="Cano I."/>
            <person name="van Aerle R."/>
            <person name="Ross S."/>
            <person name="Verner-Jeffreys D.W."/>
            <person name="Paley R.K."/>
            <person name="Rimmer G."/>
            <person name="Ryder D."/>
            <person name="Hooper P."/>
            <person name="Stone D."/>
            <person name="Feist S.W."/>
        </authorList>
    </citation>
    <scope>NUCLEOTIDE SEQUENCE</scope>
</reference>
<dbReference type="InterPro" id="IPR006156">
    <property type="entry name" value="Dihydroneopterin_aldolase"/>
</dbReference>
<keyword evidence="6 9" id="KW-0456">Lyase</keyword>
<evidence type="ECO:0000256" key="3">
    <source>
        <dbReference type="ARBA" id="ARBA00005708"/>
    </source>
</evidence>
<accession>A0A2H9T648</accession>
<evidence type="ECO:0000256" key="1">
    <source>
        <dbReference type="ARBA" id="ARBA00001353"/>
    </source>
</evidence>
<comment type="caution">
    <text evidence="9">The sequence shown here is derived from an EMBL/GenBank/DDBJ whole genome shotgun (WGS) entry which is preliminary data.</text>
</comment>
<dbReference type="GO" id="GO:0046656">
    <property type="term" value="P:folic acid biosynthetic process"/>
    <property type="evidence" value="ECO:0007669"/>
    <property type="project" value="UniProtKB-KW"/>
</dbReference>
<dbReference type="AlphaFoldDB" id="A0A2H9T648"/>
<dbReference type="GO" id="GO:0005737">
    <property type="term" value="C:cytoplasm"/>
    <property type="evidence" value="ECO:0007669"/>
    <property type="project" value="TreeGrafter"/>
</dbReference>
<evidence type="ECO:0000256" key="6">
    <source>
        <dbReference type="ARBA" id="ARBA00023239"/>
    </source>
</evidence>
<proteinExistence type="inferred from homology"/>
<comment type="similarity">
    <text evidence="3">Belongs to the DHNA family.</text>
</comment>
<evidence type="ECO:0000256" key="5">
    <source>
        <dbReference type="ARBA" id="ARBA00022909"/>
    </source>
</evidence>
<evidence type="ECO:0000313" key="9">
    <source>
        <dbReference type="EMBL" id="PJE78697.1"/>
    </source>
</evidence>
<dbReference type="PANTHER" id="PTHR42844">
    <property type="entry name" value="DIHYDRONEOPTERIN ALDOLASE 1-RELATED"/>
    <property type="match status" value="1"/>
</dbReference>
<dbReference type="InterPro" id="IPR006157">
    <property type="entry name" value="FolB_dom"/>
</dbReference>
<gene>
    <name evidence="9" type="primary">folB</name>
    <name evidence="9" type="ORF">CI610_02350</name>
</gene>